<keyword evidence="1" id="KW-0521">NADP</keyword>
<reference evidence="6 7" key="1">
    <citation type="journal article" date="2017" name="G3 (Bethesda)">
        <title>First Draft Genome Sequence of the Pathogenic Fungus Lomentospora prolificans (Formerly Scedosporium prolificans).</title>
        <authorList>
            <person name="Luo R."/>
            <person name="Zimin A."/>
            <person name="Workman R."/>
            <person name="Fan Y."/>
            <person name="Pertea G."/>
            <person name="Grossman N."/>
            <person name="Wear M.P."/>
            <person name="Jia B."/>
            <person name="Miller H."/>
            <person name="Casadevall A."/>
            <person name="Timp W."/>
            <person name="Zhang S.X."/>
            <person name="Salzberg S.L."/>
        </authorList>
    </citation>
    <scope>NUCLEOTIDE SEQUENCE [LARGE SCALE GENOMIC DNA]</scope>
    <source>
        <strain evidence="6 7">JHH-5317</strain>
    </source>
</reference>
<dbReference type="PANTHER" id="PTHR43296">
    <property type="entry name" value="PEROXISOMAL 2,4-DIENOYL-COA REDUCTASE"/>
    <property type="match status" value="1"/>
</dbReference>
<dbReference type="PRINTS" id="PR00081">
    <property type="entry name" value="GDHRDH"/>
</dbReference>
<proteinExistence type="predicted"/>
<dbReference type="InterPro" id="IPR045017">
    <property type="entry name" value="DECR2-like"/>
</dbReference>
<keyword evidence="2" id="KW-0560">Oxidoreductase</keyword>
<name>A0A2N3MY39_9PEZI</name>
<evidence type="ECO:0000256" key="3">
    <source>
        <dbReference type="ARBA" id="ARBA00026117"/>
    </source>
</evidence>
<dbReference type="EC" id="1.3.1.124" evidence="3"/>
<dbReference type="InterPro" id="IPR002347">
    <property type="entry name" value="SDR_fam"/>
</dbReference>
<keyword evidence="7" id="KW-1185">Reference proteome</keyword>
<dbReference type="PANTHER" id="PTHR43296:SF2">
    <property type="entry name" value="PEROXISOMAL 2,4-DIENOYL-COA REDUCTASE [(3E)-ENOYL-COA-PRODUCING]"/>
    <property type="match status" value="1"/>
</dbReference>
<dbReference type="GO" id="GO:0009062">
    <property type="term" value="P:fatty acid catabolic process"/>
    <property type="evidence" value="ECO:0007669"/>
    <property type="project" value="InterPro"/>
</dbReference>
<evidence type="ECO:0000256" key="4">
    <source>
        <dbReference type="ARBA" id="ARBA00048009"/>
    </source>
</evidence>
<accession>A0A2N3MY39</accession>
<comment type="catalytic activity">
    <reaction evidence="4">
        <text>a (2E,4E)-dienoyl-CoA + NADPH + H(+) = a 4,5-saturated-(3E)-enoyl-CoA + NADP(+)</text>
        <dbReference type="Rhea" id="RHEA:45912"/>
        <dbReference type="ChEBI" id="CHEBI:15378"/>
        <dbReference type="ChEBI" id="CHEBI:57783"/>
        <dbReference type="ChEBI" id="CHEBI:58349"/>
        <dbReference type="ChEBI" id="CHEBI:85101"/>
        <dbReference type="ChEBI" id="CHEBI:85493"/>
        <dbReference type="EC" id="1.3.1.124"/>
    </reaction>
</comment>
<dbReference type="InterPro" id="IPR036291">
    <property type="entry name" value="NAD(P)-bd_dom_sf"/>
</dbReference>
<dbReference type="STRING" id="41688.A0A2N3MY39"/>
<dbReference type="VEuPathDB" id="FungiDB:jhhlp_008457"/>
<evidence type="ECO:0000256" key="1">
    <source>
        <dbReference type="ARBA" id="ARBA00022857"/>
    </source>
</evidence>
<comment type="catalytic activity">
    <reaction evidence="5">
        <text>a (2E,4Z)-dienoyl-CoA + NADPH + H(+) = a 4,5-saturated-(3E)-enoyl-CoA + NADP(+)</text>
        <dbReference type="Rhea" id="RHEA:61892"/>
        <dbReference type="ChEBI" id="CHEBI:15378"/>
        <dbReference type="ChEBI" id="CHEBI:57783"/>
        <dbReference type="ChEBI" id="CHEBI:58349"/>
        <dbReference type="ChEBI" id="CHEBI:85099"/>
        <dbReference type="ChEBI" id="CHEBI:85493"/>
        <dbReference type="EC" id="1.3.1.124"/>
    </reaction>
</comment>
<dbReference type="AlphaFoldDB" id="A0A2N3MY39"/>
<evidence type="ECO:0000313" key="6">
    <source>
        <dbReference type="EMBL" id="PKS05090.1"/>
    </source>
</evidence>
<dbReference type="Pfam" id="PF13561">
    <property type="entry name" value="adh_short_C2"/>
    <property type="match status" value="1"/>
</dbReference>
<dbReference type="Proteomes" id="UP000233524">
    <property type="component" value="Unassembled WGS sequence"/>
</dbReference>
<protein>
    <recommendedName>
        <fullName evidence="3">2,4-dienoyl-CoA reductase [(3E)-enoyl-CoA-producing]</fullName>
        <ecNumber evidence="3">1.3.1.124</ecNumber>
    </recommendedName>
</protein>
<sequence>MKVAADKTVRQLGKIDFLIFGAAGNFLSSFDNLSANAFKTVIDVDLLGSYNATKACADQLKMNKGRIIYVSATLHYIGTPLQTHATSAKAGVDALSSQMCIEFGHAKRTQVIAPGATAGREGLSRLSNKEGLETGHRNISLQRYGLVSEIADATIFLLSPAANYITGAVIPVDGGSYHINGNMHSVQYPNNVLRPGPSKM</sequence>
<organism evidence="6 7">
    <name type="scientific">Lomentospora prolificans</name>
    <dbReference type="NCBI Taxonomy" id="41688"/>
    <lineage>
        <taxon>Eukaryota</taxon>
        <taxon>Fungi</taxon>
        <taxon>Dikarya</taxon>
        <taxon>Ascomycota</taxon>
        <taxon>Pezizomycotina</taxon>
        <taxon>Sordariomycetes</taxon>
        <taxon>Hypocreomycetidae</taxon>
        <taxon>Microascales</taxon>
        <taxon>Microascaceae</taxon>
        <taxon>Lomentospora</taxon>
    </lineage>
</organism>
<dbReference type="EMBL" id="NLAX01001623">
    <property type="protein sequence ID" value="PKS05090.1"/>
    <property type="molecule type" value="Genomic_DNA"/>
</dbReference>
<dbReference type="SUPFAM" id="SSF51735">
    <property type="entry name" value="NAD(P)-binding Rossmann-fold domains"/>
    <property type="match status" value="1"/>
</dbReference>
<comment type="caution">
    <text evidence="6">The sequence shown here is derived from an EMBL/GenBank/DDBJ whole genome shotgun (WGS) entry which is preliminary data.</text>
</comment>
<evidence type="ECO:0000256" key="2">
    <source>
        <dbReference type="ARBA" id="ARBA00023002"/>
    </source>
</evidence>
<evidence type="ECO:0000256" key="5">
    <source>
        <dbReference type="ARBA" id="ARBA00048340"/>
    </source>
</evidence>
<dbReference type="GO" id="GO:0005777">
    <property type="term" value="C:peroxisome"/>
    <property type="evidence" value="ECO:0007669"/>
    <property type="project" value="TreeGrafter"/>
</dbReference>
<evidence type="ECO:0000313" key="7">
    <source>
        <dbReference type="Proteomes" id="UP000233524"/>
    </source>
</evidence>
<gene>
    <name evidence="6" type="ORF">jhhlp_008457</name>
</gene>
<dbReference type="InParanoid" id="A0A2N3MY39"/>
<dbReference type="Gene3D" id="3.40.50.720">
    <property type="entry name" value="NAD(P)-binding Rossmann-like Domain"/>
    <property type="match status" value="1"/>
</dbReference>
<dbReference type="OrthoDB" id="2136131at2759"/>
<dbReference type="GO" id="GO:0008670">
    <property type="term" value="F:2,4-dienoyl-CoA reductase (NADPH) activity"/>
    <property type="evidence" value="ECO:0007669"/>
    <property type="project" value="InterPro"/>
</dbReference>